<keyword evidence="4" id="KW-0966">Cell projection</keyword>
<evidence type="ECO:0000313" key="5">
    <source>
        <dbReference type="Proteomes" id="UP000322524"/>
    </source>
</evidence>
<gene>
    <name evidence="4" type="primary">flgD</name>
    <name evidence="4" type="ORF">FZC76_01500</name>
</gene>
<dbReference type="Pfam" id="PF03963">
    <property type="entry name" value="FlgD"/>
    <property type="match status" value="1"/>
</dbReference>
<keyword evidence="4" id="KW-0969">Cilium</keyword>
<dbReference type="EMBL" id="VTEV01000001">
    <property type="protein sequence ID" value="TYS70593.1"/>
    <property type="molecule type" value="Genomic_DNA"/>
</dbReference>
<dbReference type="RefSeq" id="WP_148986507.1">
    <property type="nucleotide sequence ID" value="NZ_VTEV01000001.1"/>
</dbReference>
<accession>A0A5D4T4P8</accession>
<dbReference type="InterPro" id="IPR005648">
    <property type="entry name" value="FlgD"/>
</dbReference>
<dbReference type="NCBIfam" id="NF007197">
    <property type="entry name" value="PRK09618.1"/>
    <property type="match status" value="1"/>
</dbReference>
<dbReference type="OrthoDB" id="280334at2"/>
<sequence>MTNTISSDLYIQNRPVESTKQNNVMGKDDFLRLLIAQLQNQDPLNPMEDREFIAQMANFSSLEQMANLNKSMEGFIDTQNKMNVLSLQQYLGSELTWQHTYMVEDEPYVEMKNGTVTSISMQDGKARLIMDDGSQITVEQITKVNQSGEVSQSGNASLLSASHLIGKKVTISLWEESYENVLVNSVLTKDGKIHLTVTDERLSDKKIPLEAIQQITQ</sequence>
<dbReference type="GO" id="GO:0044781">
    <property type="term" value="P:bacterial-type flagellum organization"/>
    <property type="evidence" value="ECO:0007669"/>
    <property type="project" value="UniProtKB-UniRule"/>
</dbReference>
<comment type="function">
    <text evidence="3">Required for flagellar hook formation. May act as a scaffolding protein.</text>
</comment>
<dbReference type="STRING" id="79883.GCA_001636495_03015"/>
<keyword evidence="4" id="KW-0282">Flagellum</keyword>
<reference evidence="4 5" key="1">
    <citation type="submission" date="2019-08" db="EMBL/GenBank/DDBJ databases">
        <title>Bacillus genomes from the desert of Cuatro Cienegas, Coahuila.</title>
        <authorList>
            <person name="Olmedo-Alvarez G."/>
        </authorList>
    </citation>
    <scope>NUCLEOTIDE SEQUENCE [LARGE SCALE GENOMIC DNA]</scope>
    <source>
        <strain evidence="4 5">CH28_1T</strain>
    </source>
</reference>
<dbReference type="Proteomes" id="UP000322524">
    <property type="component" value="Unassembled WGS sequence"/>
</dbReference>
<evidence type="ECO:0000313" key="4">
    <source>
        <dbReference type="EMBL" id="TYS70593.1"/>
    </source>
</evidence>
<keyword evidence="2 3" id="KW-1005">Bacterial flagellum biogenesis</keyword>
<evidence type="ECO:0000256" key="3">
    <source>
        <dbReference type="RuleBase" id="RU362076"/>
    </source>
</evidence>
<organism evidence="4 5">
    <name type="scientific">Sutcliffiella horikoshii</name>
    <dbReference type="NCBI Taxonomy" id="79883"/>
    <lineage>
        <taxon>Bacteria</taxon>
        <taxon>Bacillati</taxon>
        <taxon>Bacillota</taxon>
        <taxon>Bacilli</taxon>
        <taxon>Bacillales</taxon>
        <taxon>Bacillaceae</taxon>
        <taxon>Sutcliffiella</taxon>
    </lineage>
</organism>
<protein>
    <recommendedName>
        <fullName evidence="3">Basal-body rod modification protein FlgD</fullName>
    </recommendedName>
</protein>
<proteinExistence type="inferred from homology"/>
<name>A0A5D4T4P8_9BACI</name>
<evidence type="ECO:0000256" key="1">
    <source>
        <dbReference type="ARBA" id="ARBA00010577"/>
    </source>
</evidence>
<dbReference type="AlphaFoldDB" id="A0A5D4T4P8"/>
<comment type="similarity">
    <text evidence="1 3">Belongs to the FlgD family.</text>
</comment>
<comment type="caution">
    <text evidence="4">The sequence shown here is derived from an EMBL/GenBank/DDBJ whole genome shotgun (WGS) entry which is preliminary data.</text>
</comment>
<evidence type="ECO:0000256" key="2">
    <source>
        <dbReference type="ARBA" id="ARBA00022795"/>
    </source>
</evidence>